<keyword evidence="3" id="KW-0238">DNA-binding</keyword>
<dbReference type="InterPro" id="IPR005119">
    <property type="entry name" value="LysR_subst-bd"/>
</dbReference>
<comment type="caution">
    <text evidence="6">The sequence shown here is derived from an EMBL/GenBank/DDBJ whole genome shotgun (WGS) entry which is preliminary data.</text>
</comment>
<evidence type="ECO:0000256" key="3">
    <source>
        <dbReference type="ARBA" id="ARBA00023125"/>
    </source>
</evidence>
<dbReference type="Pfam" id="PF00126">
    <property type="entry name" value="HTH_1"/>
    <property type="match status" value="1"/>
</dbReference>
<protein>
    <submittedName>
        <fullName evidence="6">LysR family transcriptional regulator</fullName>
    </submittedName>
</protein>
<dbReference type="PROSITE" id="PS50931">
    <property type="entry name" value="HTH_LYSR"/>
    <property type="match status" value="1"/>
</dbReference>
<dbReference type="InterPro" id="IPR036388">
    <property type="entry name" value="WH-like_DNA-bd_sf"/>
</dbReference>
<proteinExistence type="inferred from homology"/>
<dbReference type="STRING" id="192814.GCA_900166575_01695"/>
<dbReference type="GO" id="GO:0003700">
    <property type="term" value="F:DNA-binding transcription factor activity"/>
    <property type="evidence" value="ECO:0007669"/>
    <property type="project" value="InterPro"/>
</dbReference>
<dbReference type="Gene3D" id="3.40.190.10">
    <property type="entry name" value="Periplasmic binding protein-like II"/>
    <property type="match status" value="2"/>
</dbReference>
<evidence type="ECO:0000256" key="4">
    <source>
        <dbReference type="ARBA" id="ARBA00023163"/>
    </source>
</evidence>
<dbReference type="RefSeq" id="WP_135326997.1">
    <property type="nucleotide sequence ID" value="NZ_SRJC01000001.1"/>
</dbReference>
<evidence type="ECO:0000256" key="1">
    <source>
        <dbReference type="ARBA" id="ARBA00009437"/>
    </source>
</evidence>
<dbReference type="Proteomes" id="UP000297982">
    <property type="component" value="Unassembled WGS sequence"/>
</dbReference>
<dbReference type="SUPFAM" id="SSF53850">
    <property type="entry name" value="Periplasmic binding protein-like II"/>
    <property type="match status" value="1"/>
</dbReference>
<evidence type="ECO:0000313" key="7">
    <source>
        <dbReference type="Proteomes" id="UP000297982"/>
    </source>
</evidence>
<dbReference type="EMBL" id="SRJC01000001">
    <property type="protein sequence ID" value="TGB04627.1"/>
    <property type="molecule type" value="Genomic_DNA"/>
</dbReference>
<keyword evidence="2" id="KW-0805">Transcription regulation</keyword>
<feature type="domain" description="HTH lysR-type" evidence="5">
    <location>
        <begin position="1"/>
        <end position="58"/>
    </location>
</feature>
<dbReference type="PANTHER" id="PTHR30126">
    <property type="entry name" value="HTH-TYPE TRANSCRIPTIONAL REGULATOR"/>
    <property type="match status" value="1"/>
</dbReference>
<dbReference type="InterPro" id="IPR036390">
    <property type="entry name" value="WH_DNA-bd_sf"/>
</dbReference>
<evidence type="ECO:0000256" key="2">
    <source>
        <dbReference type="ARBA" id="ARBA00023015"/>
    </source>
</evidence>
<dbReference type="SUPFAM" id="SSF46785">
    <property type="entry name" value="Winged helix' DNA-binding domain"/>
    <property type="match status" value="1"/>
</dbReference>
<dbReference type="PRINTS" id="PR00039">
    <property type="entry name" value="HTHLYSR"/>
</dbReference>
<dbReference type="InterPro" id="IPR000847">
    <property type="entry name" value="LysR_HTH_N"/>
</dbReference>
<keyword evidence="4" id="KW-0804">Transcription</keyword>
<organism evidence="6 7">
    <name type="scientific">Halobacillus salinus</name>
    <dbReference type="NCBI Taxonomy" id="192814"/>
    <lineage>
        <taxon>Bacteria</taxon>
        <taxon>Bacillati</taxon>
        <taxon>Bacillota</taxon>
        <taxon>Bacilli</taxon>
        <taxon>Bacillales</taxon>
        <taxon>Bacillaceae</taxon>
        <taxon>Halobacillus</taxon>
    </lineage>
</organism>
<reference evidence="6 7" key="1">
    <citation type="journal article" date="2003" name="Int. J. Syst. Evol. Microbiol.">
        <title>Halobacillus salinus sp. nov., isolated from a salt lake on the coast of the East Sea in Korea.</title>
        <authorList>
            <person name="Yoon J.H."/>
            <person name="Kang K.H."/>
            <person name="Park Y.H."/>
        </authorList>
    </citation>
    <scope>NUCLEOTIDE SEQUENCE [LARGE SCALE GENOMIC DNA]</scope>
    <source>
        <strain evidence="6 7">HSL-3</strain>
    </source>
</reference>
<dbReference type="Gene3D" id="1.10.10.10">
    <property type="entry name" value="Winged helix-like DNA-binding domain superfamily/Winged helix DNA-binding domain"/>
    <property type="match status" value="1"/>
</dbReference>
<dbReference type="PANTHER" id="PTHR30126:SF64">
    <property type="entry name" value="HTH-TYPE TRANSCRIPTIONAL REGULATOR CITR"/>
    <property type="match status" value="1"/>
</dbReference>
<comment type="similarity">
    <text evidence="1">Belongs to the LysR transcriptional regulatory family.</text>
</comment>
<accession>A0A4Z0H420</accession>
<evidence type="ECO:0000313" key="6">
    <source>
        <dbReference type="EMBL" id="TGB04627.1"/>
    </source>
</evidence>
<sequence>MELKWLRTFLLTAKLQNYRKVAESLHMTQPAISSQIKLLEQSLGASLFRKEGRRITLTSFGRSFIPEAQSLIAHYEDMMHRTSRMQQGYNSSLSIAITPLLVDSVFPAILRKFAEDHPEVELEITVAESFDLQELVEDAKVDVALSCLKSTAVHMSCVNLVDEPISLVIAHDGWDTETAPVLDPVEIMATSIIFTDHHPSYWPSLKQQIKDNVSSYRFVKVSQSHAAKRFILEGMGVSFLPLFTARREIQEGRLLPVETPFLELPTSSIFALFNSDDQKISGFVDYLRRFKVT</sequence>
<evidence type="ECO:0000259" key="5">
    <source>
        <dbReference type="PROSITE" id="PS50931"/>
    </source>
</evidence>
<keyword evidence="7" id="KW-1185">Reference proteome</keyword>
<dbReference type="GO" id="GO:0000976">
    <property type="term" value="F:transcription cis-regulatory region binding"/>
    <property type="evidence" value="ECO:0007669"/>
    <property type="project" value="TreeGrafter"/>
</dbReference>
<dbReference type="CDD" id="cd05466">
    <property type="entry name" value="PBP2_LTTR_substrate"/>
    <property type="match status" value="1"/>
</dbReference>
<name>A0A4Z0H420_9BACI</name>
<dbReference type="AlphaFoldDB" id="A0A4Z0H420"/>
<dbReference type="Pfam" id="PF03466">
    <property type="entry name" value="LysR_substrate"/>
    <property type="match status" value="1"/>
</dbReference>
<gene>
    <name evidence="6" type="ORF">E4663_06460</name>
</gene>